<feature type="region of interest" description="Disordered" evidence="1">
    <location>
        <begin position="173"/>
        <end position="193"/>
    </location>
</feature>
<accession>A0A9P0FQI3</accession>
<organism evidence="2 3">
    <name type="scientific">Chrysodeixis includens</name>
    <name type="common">Soybean looper</name>
    <name type="synonym">Pseudoplusia includens</name>
    <dbReference type="NCBI Taxonomy" id="689277"/>
    <lineage>
        <taxon>Eukaryota</taxon>
        <taxon>Metazoa</taxon>
        <taxon>Ecdysozoa</taxon>
        <taxon>Arthropoda</taxon>
        <taxon>Hexapoda</taxon>
        <taxon>Insecta</taxon>
        <taxon>Pterygota</taxon>
        <taxon>Neoptera</taxon>
        <taxon>Endopterygota</taxon>
        <taxon>Lepidoptera</taxon>
        <taxon>Glossata</taxon>
        <taxon>Ditrysia</taxon>
        <taxon>Noctuoidea</taxon>
        <taxon>Noctuidae</taxon>
        <taxon>Plusiinae</taxon>
        <taxon>Chrysodeixis</taxon>
    </lineage>
</organism>
<reference evidence="2" key="1">
    <citation type="submission" date="2021-12" db="EMBL/GenBank/DDBJ databases">
        <authorList>
            <person name="King R."/>
        </authorList>
    </citation>
    <scope>NUCLEOTIDE SEQUENCE</scope>
</reference>
<feature type="compositionally biased region" description="Pro residues" evidence="1">
    <location>
        <begin position="177"/>
        <end position="190"/>
    </location>
</feature>
<dbReference type="Proteomes" id="UP001154114">
    <property type="component" value="Chromosome 14"/>
</dbReference>
<feature type="region of interest" description="Disordered" evidence="1">
    <location>
        <begin position="1781"/>
        <end position="1803"/>
    </location>
</feature>
<evidence type="ECO:0000313" key="3">
    <source>
        <dbReference type="Proteomes" id="UP001154114"/>
    </source>
</evidence>
<protein>
    <submittedName>
        <fullName evidence="2">Uncharacterized protein</fullName>
    </submittedName>
</protein>
<dbReference type="Gene3D" id="2.60.40.10">
    <property type="entry name" value="Immunoglobulins"/>
    <property type="match status" value="2"/>
</dbReference>
<evidence type="ECO:0000313" key="2">
    <source>
        <dbReference type="EMBL" id="CAH0585978.1"/>
    </source>
</evidence>
<keyword evidence="3" id="KW-1185">Reference proteome</keyword>
<sequence length="1803" mass="198244">MADNLPLIPGKGSVCTDVRGILRNVFRELDCLPPLATDDPPPDAPPAPGWIEKYKSECKEIWGHEGELKEQHAKRISQEPLPNIYRLFPESAAQAQPTWRLERGLLARADLVPNIEQDAGRDGTLWIKNALNVSSCELVSQREQHAPGGAGIAHLSIPYIYDDVSLQTLSIGAIETRPPPPPPAPPPESPQPDYIVCVPPQLDFVNFTIGHLHTQGLRLVNVSKFEIRLSVRPPRRRELDVELSGPRGLTVTSGAAAELRVHFRPSDVRALADTLHIRVSMGRDVAVPIACYMQPPLLDILVPSITSSVLSCRAGAPQCPPQHGSDVLELGARLLGDVHCARLLLHCSAEHASFFMLTDDAWLSLTLDCLSIRGSVVSGPFALWPAWWGGGGAVRGCAWCCAPRAGLHTTALRVLSSTAIVRQLYVLADSLLFSPEHLTIEAHEKDYDICEDGEAACAYYVHLGTAFPHRALGESVQLINHSPVVYSYYWSVRPWGVCSCWDEERATDASLGPEDDTERLCKGAREARVLEQENPEAYASRSANVRLVHVEPARGQILPRSVCALHVLVPDVGARLGVQRAVLMLILKDIPKTSFPADYDPMIVSTEEVESEAIPGLEQSVMREVCEVVVAQMEVWWEVVPLRFVLDPPVLPLYYSRRVHSVLLEVSATQLYGCEGARAAWLTPAHVPTPPRLRLAPAMPALTTLTLSLPTLPNHFPETDIITLVAAKDEWRSQCSITRQCATRHPSLRPDRAWLGVVAPGSRMRTTFQLHNDTHQHICWWAEAHRWWGGNVPSAACRGRPPCEHCRERACSCGLLKPARGALAHAHLAQICYDVNAPECDGCVATLVQARRTSPDVARVPGGAGCEARAALVAYRVLAPRLLLRVLPCAQAAHASPECTGCELDGGAAGSARGSATLRPARALTLGRRTCYRLRLTNITPLPTAVHFDEDMDSMDVLRVMFIPSESNVRAYGEIEIRVVLEARRVCGRRLFVYRAHVESAYRPLYLVVDTAIEGLRVAVQVPLGSAPDSDSFAIMRRTQREEFPRRHHRARASTPHEMFLVEDQKRAINAENVCGCKFEMVYVEPSVPESERRAPPSDPEQYVPVDVVTSPPELTRVCACASCTKPVLPELPEPVCLQFTAMPLNTVRTRTLTLRNESVVTAHWSSAVRNWPRMRNRKLVSEQWDGDVPAPGVAVQCAPAGGVLAAHAEVRVHVRVLADCWGLYHDQLLVQVENVEPLVLDVWVEALGPPLQLALRPADRYLDVPPTLWISASDPERTLRARNVSRCDLGVQVYVTRDYEYPQDMLPFRLYLRTYDVLPRSCPCLTAFDFCETEPSGAKRHVMCCEADHLMDEQSEASTIEVEMDVGVEVYLAPDYGPQDDEHYVVTPEERTLAPGEGAEWRVTLQPPPHEQPAPDASLLLRMVPLNAHGQVLHTSYINKSSLPKNKMICLHLILTESIIRAVYGWHRPEPLPQVVRLQQTERRGRLKLSCREQCVKLCALDLPYGDILRIRKRFHVLNVGNGPLNLGVETSEPWCVVNELVGKEAVKAAQEGRLLAQMCVEVQVSTAKAWPKVAAAAVGPCQAPQYPLRRVTTTPLSFYDEDNILASVPLVLDMEYPALLVEPATFDFGFVADGDSRKTYFSVKHTSRTVTLDVATAWVGEPEFLVWPHFLRIAPGCSKRVYLQYTAIWRSAPAEGCARVWVCCGAGAGAACGAEDAEVAGGAEDAEGAGGAEGAEGAGGAEGAKGVGGAEDAGAGGWCRAAVLVRAVATRDFKCRAPLHDHTDDPQLLPPEIVNINRHNT</sequence>
<proteinExistence type="predicted"/>
<dbReference type="GO" id="GO:0008285">
    <property type="term" value="P:negative regulation of cell population proliferation"/>
    <property type="evidence" value="ECO:0007669"/>
    <property type="project" value="InterPro"/>
</dbReference>
<name>A0A9P0FQI3_CHRIL</name>
<dbReference type="OrthoDB" id="2115465at2759"/>
<dbReference type="PANTHER" id="PTHR46348:SF1">
    <property type="entry name" value="DELETED IN LUNG AND ESOPHAGEAL CANCER PROTEIN 1"/>
    <property type="match status" value="1"/>
</dbReference>
<dbReference type="EMBL" id="LR824017">
    <property type="protein sequence ID" value="CAH0585978.1"/>
    <property type="molecule type" value="Genomic_DNA"/>
</dbReference>
<dbReference type="GO" id="GO:0005929">
    <property type="term" value="C:cilium"/>
    <property type="evidence" value="ECO:0007669"/>
    <property type="project" value="TreeGrafter"/>
</dbReference>
<evidence type="ECO:0000256" key="1">
    <source>
        <dbReference type="SAM" id="MobiDB-lite"/>
    </source>
</evidence>
<gene>
    <name evidence="2" type="ORF">CINC_LOCUS3242</name>
</gene>
<dbReference type="InterPro" id="IPR033304">
    <property type="entry name" value="DLEC1"/>
</dbReference>
<dbReference type="InterPro" id="IPR013783">
    <property type="entry name" value="Ig-like_fold"/>
</dbReference>
<feature type="region of interest" description="Disordered" evidence="1">
    <location>
        <begin position="1725"/>
        <end position="1749"/>
    </location>
</feature>
<dbReference type="GO" id="GO:0005737">
    <property type="term" value="C:cytoplasm"/>
    <property type="evidence" value="ECO:0007669"/>
    <property type="project" value="TreeGrafter"/>
</dbReference>
<dbReference type="GO" id="GO:0015631">
    <property type="term" value="F:tubulin binding"/>
    <property type="evidence" value="ECO:0007669"/>
    <property type="project" value="TreeGrafter"/>
</dbReference>
<dbReference type="PANTHER" id="PTHR46348">
    <property type="entry name" value="DELETED IN LUNG AND ESOPHAGEAL CANCER PROTEIN 1"/>
    <property type="match status" value="1"/>
</dbReference>
<feature type="compositionally biased region" description="Gly residues" evidence="1">
    <location>
        <begin position="1730"/>
        <end position="1749"/>
    </location>
</feature>